<keyword evidence="2" id="KW-1185">Reference proteome</keyword>
<name>A0A927IYK5_9MICO</name>
<dbReference type="Proteomes" id="UP000610846">
    <property type="component" value="Unassembled WGS sequence"/>
</dbReference>
<dbReference type="EMBL" id="JACYHB010000001">
    <property type="protein sequence ID" value="MBD8077695.1"/>
    <property type="molecule type" value="Genomic_DNA"/>
</dbReference>
<evidence type="ECO:0000313" key="2">
    <source>
        <dbReference type="Proteomes" id="UP000610846"/>
    </source>
</evidence>
<gene>
    <name evidence="1" type="ORF">IF651_01290</name>
</gene>
<dbReference type="AlphaFoldDB" id="A0A927IYK5"/>
<comment type="caution">
    <text evidence="1">The sequence shown here is derived from an EMBL/GenBank/DDBJ whole genome shotgun (WGS) entry which is preliminary data.</text>
</comment>
<reference evidence="1" key="2">
    <citation type="submission" date="2020-09" db="EMBL/GenBank/DDBJ databases">
        <authorList>
            <person name="Yu Y."/>
        </authorList>
    </citation>
    <scope>NUCLEOTIDE SEQUENCE</scope>
    <source>
        <strain evidence="1">KCTC 49039</strain>
    </source>
</reference>
<dbReference type="RefSeq" id="WP_191827261.1">
    <property type="nucleotide sequence ID" value="NZ_JACYHB010000001.1"/>
</dbReference>
<reference evidence="1" key="1">
    <citation type="journal article" date="2018" name="Curr. Microbiol.">
        <title>Cellulosimicrobium arenosum sp. nov., Isolated from Marine Sediment Sand.</title>
        <authorList>
            <person name="Oh M."/>
            <person name="Kim J.H."/>
            <person name="Yoon J.H."/>
            <person name="Schumann P."/>
            <person name="Kim W."/>
        </authorList>
    </citation>
    <scope>NUCLEOTIDE SEQUENCE</scope>
    <source>
        <strain evidence="1">KCTC 49039</strain>
    </source>
</reference>
<protein>
    <submittedName>
        <fullName evidence="1">Uncharacterized protein</fullName>
    </submittedName>
</protein>
<sequence length="138" mass="14617">MAVIEVQPLVLKDVILIIGGETGDDYRKHVDAVTFTPSSSTITWTGLGLNTHTDAAIATWTAVLNYVQDWETTDSLSRYLFEHEGETVEMEFAPRSGSGPSFTANVAITPGAIGGTVNTYATTSVTLGSDKPVLVPAA</sequence>
<proteinExistence type="predicted"/>
<evidence type="ECO:0000313" key="1">
    <source>
        <dbReference type="EMBL" id="MBD8077695.1"/>
    </source>
</evidence>
<accession>A0A927IYK5</accession>
<organism evidence="1 2">
    <name type="scientific">Cellulosimicrobium arenosum</name>
    <dbReference type="NCBI Taxonomy" id="2708133"/>
    <lineage>
        <taxon>Bacteria</taxon>
        <taxon>Bacillati</taxon>
        <taxon>Actinomycetota</taxon>
        <taxon>Actinomycetes</taxon>
        <taxon>Micrococcales</taxon>
        <taxon>Promicromonosporaceae</taxon>
        <taxon>Cellulosimicrobium</taxon>
    </lineage>
</organism>